<evidence type="ECO:0000259" key="7">
    <source>
        <dbReference type="PROSITE" id="PS50208"/>
    </source>
</evidence>
<keyword evidence="9" id="KW-1185">Reference proteome</keyword>
<feature type="region of interest" description="Disordered" evidence="4">
    <location>
        <begin position="133"/>
        <end position="154"/>
    </location>
</feature>
<dbReference type="PROSITE" id="PS50207">
    <property type="entry name" value="CASPASE_P10"/>
    <property type="match status" value="1"/>
</dbReference>
<dbReference type="EnsemblMetazoa" id="G30118.4">
    <property type="protein sequence ID" value="G30118.4:cds"/>
    <property type="gene ID" value="G30118"/>
</dbReference>
<accession>A0A8W8M1A0</accession>
<name>A0A8W8M1A0_MAGGI</name>
<dbReference type="GO" id="GO:0097169">
    <property type="term" value="C:AIM2 inflammasome complex"/>
    <property type="evidence" value="ECO:0007669"/>
    <property type="project" value="TreeGrafter"/>
</dbReference>
<dbReference type="InterPro" id="IPR002398">
    <property type="entry name" value="Pept_C14"/>
</dbReference>
<dbReference type="PROSITE" id="PS50208">
    <property type="entry name" value="CASPASE_P20"/>
    <property type="match status" value="1"/>
</dbReference>
<evidence type="ECO:0000256" key="1">
    <source>
        <dbReference type="ARBA" id="ARBA00010134"/>
    </source>
</evidence>
<evidence type="ECO:0000313" key="9">
    <source>
        <dbReference type="Proteomes" id="UP000005408"/>
    </source>
</evidence>
<organism evidence="8 9">
    <name type="scientific">Magallana gigas</name>
    <name type="common">Pacific oyster</name>
    <name type="synonym">Crassostrea gigas</name>
    <dbReference type="NCBI Taxonomy" id="29159"/>
    <lineage>
        <taxon>Eukaryota</taxon>
        <taxon>Metazoa</taxon>
        <taxon>Spiralia</taxon>
        <taxon>Lophotrochozoa</taxon>
        <taxon>Mollusca</taxon>
        <taxon>Bivalvia</taxon>
        <taxon>Autobranchia</taxon>
        <taxon>Pteriomorphia</taxon>
        <taxon>Ostreida</taxon>
        <taxon>Ostreoidea</taxon>
        <taxon>Ostreidae</taxon>
        <taxon>Magallana</taxon>
    </lineage>
</organism>
<dbReference type="CDD" id="cd00048">
    <property type="entry name" value="DSRM_SF"/>
    <property type="match status" value="2"/>
</dbReference>
<dbReference type="OMA" id="YYCFTFF"/>
<dbReference type="GO" id="GO:0003723">
    <property type="term" value="F:RNA binding"/>
    <property type="evidence" value="ECO:0007669"/>
    <property type="project" value="UniProtKB-UniRule"/>
</dbReference>
<dbReference type="InterPro" id="IPR011600">
    <property type="entry name" value="Pept_C14_caspase"/>
</dbReference>
<dbReference type="GO" id="GO:0004197">
    <property type="term" value="F:cysteine-type endopeptidase activity"/>
    <property type="evidence" value="ECO:0007669"/>
    <property type="project" value="InterPro"/>
</dbReference>
<feature type="domain" description="Caspase family p10" evidence="6">
    <location>
        <begin position="329"/>
        <end position="422"/>
    </location>
</feature>
<dbReference type="GO" id="GO:0006508">
    <property type="term" value="P:proteolysis"/>
    <property type="evidence" value="ECO:0007669"/>
    <property type="project" value="InterPro"/>
</dbReference>
<evidence type="ECO:0000259" key="5">
    <source>
        <dbReference type="PROSITE" id="PS50137"/>
    </source>
</evidence>
<sequence>MAENSDSLKAPKSSFKQVHEIAQKLHIEIKVDYEIQTEGFLATLHLGDDTFTGTGSNKTTAKDNASEEALEILSLKSTPTPEKKGTEKTAVTELNELCQRLKQPKLRVSYDEAVSEGGEFVCKLVIIHEKEEGGDDEEEHIGKGRSKKEAKHNSASTALKRSYILQSFMDDSCAPTTGRSYECRQTQTGYALIVCFTKDRDWADQDINNIIGFMENTLKFRCIVVKDPKKDELMQVLEKTATHLNDNARDYYCFTFFIMGHGNQFGIRTVDKGKKRTISVDDILEHFKNNKIPAFTGKPKAFFIQSCRGEAYQETMVQPDNDEEEDDAEKFRVPTDGDIFIAYSTTEGYRSYRHKAVGSIFIYNCASIFEKNYPSTHLEEMMIDVKAVTALDPRWQRTKDKKEIAQMPCSWSTLTKRFYFIAATL</sequence>
<dbReference type="Proteomes" id="UP000005408">
    <property type="component" value="Unassembled WGS sequence"/>
</dbReference>
<feature type="domain" description="DRBM" evidence="5">
    <location>
        <begin position="89"/>
        <end position="164"/>
    </location>
</feature>
<dbReference type="Gene3D" id="3.40.50.1460">
    <property type="match status" value="1"/>
</dbReference>
<proteinExistence type="inferred from homology"/>
<dbReference type="InterPro" id="IPR001309">
    <property type="entry name" value="Pept_C14_p20"/>
</dbReference>
<dbReference type="Pfam" id="PF00656">
    <property type="entry name" value="Peptidase_C14"/>
    <property type="match status" value="1"/>
</dbReference>
<dbReference type="GO" id="GO:0072557">
    <property type="term" value="C:IPAF inflammasome complex"/>
    <property type="evidence" value="ECO:0007669"/>
    <property type="project" value="TreeGrafter"/>
</dbReference>
<dbReference type="SMART" id="SM00358">
    <property type="entry name" value="DSRM"/>
    <property type="match status" value="2"/>
</dbReference>
<evidence type="ECO:0000256" key="4">
    <source>
        <dbReference type="SAM" id="MobiDB-lite"/>
    </source>
</evidence>
<comment type="similarity">
    <text evidence="1 3">Belongs to the peptidase C14A family.</text>
</comment>
<feature type="domain" description="DRBM" evidence="5">
    <location>
        <begin position="13"/>
        <end position="75"/>
    </location>
</feature>
<dbReference type="OrthoDB" id="10036020at2759"/>
<dbReference type="InterPro" id="IPR002138">
    <property type="entry name" value="Pept_C14_p10"/>
</dbReference>
<dbReference type="Gene3D" id="3.30.160.20">
    <property type="match status" value="2"/>
</dbReference>
<evidence type="ECO:0000256" key="3">
    <source>
        <dbReference type="RuleBase" id="RU003971"/>
    </source>
</evidence>
<keyword evidence="2" id="KW-0694">RNA-binding</keyword>
<dbReference type="InterPro" id="IPR029030">
    <property type="entry name" value="Caspase-like_dom_sf"/>
</dbReference>
<dbReference type="SMR" id="A0A8W8M1A0"/>
<protein>
    <submittedName>
        <fullName evidence="8">Uncharacterized protein</fullName>
    </submittedName>
</protein>
<dbReference type="PANTHER" id="PTHR47901">
    <property type="entry name" value="CASPASE RECRUITMENT DOMAIN-CONTAINING PROTEIN 18"/>
    <property type="match status" value="1"/>
</dbReference>
<dbReference type="SMART" id="SM00115">
    <property type="entry name" value="CASc"/>
    <property type="match status" value="1"/>
</dbReference>
<dbReference type="SUPFAM" id="SSF54768">
    <property type="entry name" value="dsRNA-binding domain-like"/>
    <property type="match status" value="2"/>
</dbReference>
<dbReference type="Pfam" id="PF00035">
    <property type="entry name" value="dsrm"/>
    <property type="match status" value="2"/>
</dbReference>
<dbReference type="AlphaFoldDB" id="A0A8W8M1A0"/>
<dbReference type="SUPFAM" id="SSF52129">
    <property type="entry name" value="Caspase-like"/>
    <property type="match status" value="1"/>
</dbReference>
<dbReference type="EnsemblMetazoa" id="G30118.5">
    <property type="protein sequence ID" value="G30118.5:cds"/>
    <property type="gene ID" value="G30118"/>
</dbReference>
<dbReference type="PRINTS" id="PR00376">
    <property type="entry name" value="IL1BCENZYME"/>
</dbReference>
<dbReference type="PROSITE" id="PS50137">
    <property type="entry name" value="DS_RBD"/>
    <property type="match status" value="2"/>
</dbReference>
<dbReference type="InterPro" id="IPR015917">
    <property type="entry name" value="Pept_C14A"/>
</dbReference>
<dbReference type="InterPro" id="IPR014720">
    <property type="entry name" value="dsRBD_dom"/>
</dbReference>
<evidence type="ECO:0000313" key="8">
    <source>
        <dbReference type="EnsemblMetazoa" id="G30118.5:cds"/>
    </source>
</evidence>
<dbReference type="PANTHER" id="PTHR47901:SF3">
    <property type="entry name" value="CASPASE-1"/>
    <property type="match status" value="1"/>
</dbReference>
<dbReference type="EnsemblMetazoa" id="G30118.3">
    <property type="protein sequence ID" value="G30118.3:cds"/>
    <property type="gene ID" value="G30118"/>
</dbReference>
<evidence type="ECO:0000256" key="2">
    <source>
        <dbReference type="PROSITE-ProRule" id="PRU00266"/>
    </source>
</evidence>
<evidence type="ECO:0000259" key="6">
    <source>
        <dbReference type="PROSITE" id="PS50207"/>
    </source>
</evidence>
<reference evidence="8" key="1">
    <citation type="submission" date="2022-08" db="UniProtKB">
        <authorList>
            <consortium name="EnsemblMetazoa"/>
        </authorList>
    </citation>
    <scope>IDENTIFICATION</scope>
    <source>
        <strain evidence="8">05x7-T-G4-1.051#20</strain>
    </source>
</reference>
<dbReference type="GO" id="GO:0072559">
    <property type="term" value="C:NLRP3 inflammasome complex"/>
    <property type="evidence" value="ECO:0007669"/>
    <property type="project" value="TreeGrafter"/>
</dbReference>
<feature type="domain" description="Caspase family p20" evidence="7">
    <location>
        <begin position="218"/>
        <end position="311"/>
    </location>
</feature>